<dbReference type="Gene3D" id="2.30.30.40">
    <property type="entry name" value="SH3 Domains"/>
    <property type="match status" value="1"/>
</dbReference>
<dbReference type="InterPro" id="IPR041382">
    <property type="entry name" value="SH3_16"/>
</dbReference>
<dbReference type="SUPFAM" id="SSF54001">
    <property type="entry name" value="Cysteine proteinases"/>
    <property type="match status" value="1"/>
</dbReference>
<dbReference type="PROSITE" id="PS51935">
    <property type="entry name" value="NLPC_P60"/>
    <property type="match status" value="1"/>
</dbReference>
<dbReference type="EMBL" id="FTNM01000006">
    <property type="protein sequence ID" value="SIR41888.1"/>
    <property type="molecule type" value="Genomic_DNA"/>
</dbReference>
<dbReference type="PANTHER" id="PTHR47053:SF1">
    <property type="entry name" value="MUREIN DD-ENDOPEPTIDASE MEPH-RELATED"/>
    <property type="match status" value="1"/>
</dbReference>
<evidence type="ECO:0000313" key="7">
    <source>
        <dbReference type="EMBL" id="SIR41888.1"/>
    </source>
</evidence>
<keyword evidence="8" id="KW-1185">Reference proteome</keyword>
<comment type="similarity">
    <text evidence="1">Belongs to the peptidase C40 family.</text>
</comment>
<keyword evidence="4" id="KW-0788">Thiol protease</keyword>
<dbReference type="SMART" id="SM00287">
    <property type="entry name" value="SH3b"/>
    <property type="match status" value="1"/>
</dbReference>
<evidence type="ECO:0000256" key="3">
    <source>
        <dbReference type="ARBA" id="ARBA00022801"/>
    </source>
</evidence>
<dbReference type="RefSeq" id="WP_076423056.1">
    <property type="nucleotide sequence ID" value="NZ_FTNM01000006.1"/>
</dbReference>
<dbReference type="AlphaFoldDB" id="A0A1N7ASD1"/>
<evidence type="ECO:0000259" key="5">
    <source>
        <dbReference type="PROSITE" id="PS51781"/>
    </source>
</evidence>
<feature type="domain" description="NlpC/P60" evidence="6">
    <location>
        <begin position="129"/>
        <end position="257"/>
    </location>
</feature>
<dbReference type="GO" id="GO:0008234">
    <property type="term" value="F:cysteine-type peptidase activity"/>
    <property type="evidence" value="ECO:0007669"/>
    <property type="project" value="UniProtKB-KW"/>
</dbReference>
<evidence type="ECO:0000256" key="2">
    <source>
        <dbReference type="ARBA" id="ARBA00022670"/>
    </source>
</evidence>
<proteinExistence type="inferred from homology"/>
<reference evidence="8" key="1">
    <citation type="submission" date="2017-01" db="EMBL/GenBank/DDBJ databases">
        <authorList>
            <person name="Varghese N."/>
            <person name="Submissions S."/>
        </authorList>
    </citation>
    <scope>NUCLEOTIDE SEQUENCE [LARGE SCALE GENOMIC DNA]</scope>
    <source>
        <strain evidence="8">DM9</strain>
    </source>
</reference>
<evidence type="ECO:0000259" key="6">
    <source>
        <dbReference type="PROSITE" id="PS51935"/>
    </source>
</evidence>
<dbReference type="Pfam" id="PF00877">
    <property type="entry name" value="NLPC_P60"/>
    <property type="match status" value="1"/>
</dbReference>
<dbReference type="PANTHER" id="PTHR47053">
    <property type="entry name" value="MUREIN DD-ENDOPEPTIDASE MEPH-RELATED"/>
    <property type="match status" value="1"/>
</dbReference>
<dbReference type="Proteomes" id="UP000185924">
    <property type="component" value="Unassembled WGS sequence"/>
</dbReference>
<dbReference type="Gene3D" id="3.90.1720.10">
    <property type="entry name" value="endopeptidase domain like (from Nostoc punctiforme)"/>
    <property type="match status" value="1"/>
</dbReference>
<evidence type="ECO:0000256" key="4">
    <source>
        <dbReference type="ARBA" id="ARBA00022807"/>
    </source>
</evidence>
<organism evidence="7 8">
    <name type="scientific">Pontibacter lucknowensis</name>
    <dbReference type="NCBI Taxonomy" id="1077936"/>
    <lineage>
        <taxon>Bacteria</taxon>
        <taxon>Pseudomonadati</taxon>
        <taxon>Bacteroidota</taxon>
        <taxon>Cytophagia</taxon>
        <taxon>Cytophagales</taxon>
        <taxon>Hymenobacteraceae</taxon>
        <taxon>Pontibacter</taxon>
    </lineage>
</organism>
<evidence type="ECO:0000313" key="8">
    <source>
        <dbReference type="Proteomes" id="UP000185924"/>
    </source>
</evidence>
<keyword evidence="2" id="KW-0645">Protease</keyword>
<feature type="domain" description="SH3b" evidence="5">
    <location>
        <begin position="1"/>
        <end position="65"/>
    </location>
</feature>
<protein>
    <submittedName>
        <fullName evidence="7">SH3 domain-containing protein</fullName>
    </submittedName>
</protein>
<dbReference type="InterPro" id="IPR003646">
    <property type="entry name" value="SH3-like_bac-type"/>
</dbReference>
<dbReference type="STRING" id="1077936.SAMN05421545_3533"/>
<dbReference type="SUPFAM" id="SSF82057">
    <property type="entry name" value="Prokaryotic SH3-related domain"/>
    <property type="match status" value="1"/>
</dbReference>
<dbReference type="GO" id="GO:0006508">
    <property type="term" value="P:proteolysis"/>
    <property type="evidence" value="ECO:0007669"/>
    <property type="project" value="UniProtKB-KW"/>
</dbReference>
<dbReference type="PROSITE" id="PS51781">
    <property type="entry name" value="SH3B"/>
    <property type="match status" value="1"/>
</dbReference>
<sequence length="258" mass="28770">MDYGICMLSLVPMRAEPSDKAEMVTQVLFGECLEVLSKQGNWVQVKLASDGYTGWIDLKQYMPVSAGYYQEWQAAQHPRALDIVQVVSSADMRIPVGIGAYLPFFDGMSLRIDGQSYQYSGRATNPAVPVTTVQLAKLAMGFLKAPYLWGGKSMFGIDCSGFTQQVYGLCGYQLPRDASQQVAVGDEVHFATQTQPGDLAYFANEEGRITHVGIMLEGQQIMHAHGEIRIDTLDHNGIYNAERKRYSHKLRIIKRIFS</sequence>
<dbReference type="InterPro" id="IPR038765">
    <property type="entry name" value="Papain-like_cys_pep_sf"/>
</dbReference>
<dbReference type="Pfam" id="PF18348">
    <property type="entry name" value="SH3_16"/>
    <property type="match status" value="1"/>
</dbReference>
<dbReference type="InterPro" id="IPR000064">
    <property type="entry name" value="NLP_P60_dom"/>
</dbReference>
<name>A0A1N7ASD1_9BACT</name>
<evidence type="ECO:0000256" key="1">
    <source>
        <dbReference type="ARBA" id="ARBA00007074"/>
    </source>
</evidence>
<dbReference type="InterPro" id="IPR051202">
    <property type="entry name" value="Peptidase_C40"/>
</dbReference>
<accession>A0A1N7ASD1</accession>
<keyword evidence="3" id="KW-0378">Hydrolase</keyword>
<gene>
    <name evidence="7" type="ORF">SAMN05421545_3533</name>
</gene>